<organism evidence="3 4">
    <name type="scientific">Pseudoalteromonas peptidolytica F12-50-A1</name>
    <dbReference type="NCBI Taxonomy" id="1315280"/>
    <lineage>
        <taxon>Bacteria</taxon>
        <taxon>Pseudomonadati</taxon>
        <taxon>Pseudomonadota</taxon>
        <taxon>Gammaproteobacteria</taxon>
        <taxon>Alteromonadales</taxon>
        <taxon>Pseudoalteromonadaceae</taxon>
        <taxon>Pseudoalteromonas</taxon>
    </lineage>
</organism>
<evidence type="ECO:0000259" key="2">
    <source>
        <dbReference type="Pfam" id="PF13193"/>
    </source>
</evidence>
<dbReference type="PROSITE" id="PS00455">
    <property type="entry name" value="AMP_BINDING"/>
    <property type="match status" value="1"/>
</dbReference>
<dbReference type="NCBIfam" id="TIGR01733">
    <property type="entry name" value="AA-adenyl-dom"/>
    <property type="match status" value="1"/>
</dbReference>
<sequence length="498" mass="56175">MKNLNEVLLQGKSIVGEHKLAVHDGLLSMDYDELCEAVFHFAGHLERLGVRSGDRVGLWVDKSCRALAAMLAVTHIGAIYVPIDPANPIRRVEEIRKDCQLSVLITSAEQLDQCTRDFSIQCQVIVLNEEYYGKAELISSLTCWNDAMQATRLSSPVKVNPQAVAYMLYTSGSTGTPKGVQITHENALAFICWAKEKLTLSEQDRFANHAPWHFDLSVFDIYVSLLSGASVHLVSELLSYVPKQLIDFIEQQKITVWYSVPTALKLMLEAEPLFGERCERLTHVIFAGEAFEIKALKVLRAQLPDTRLYNFYGPTETNVCTYYEVGKHVPDLLPIGYPASNSVITIRNQQGDKLSQGLRGFICVSGPTVFAGYWGKTAQNSEYYNTGDLGYFNEFGELMYNGREDHMVKLKGYRIHLGEVEHALNQHKHVAECVVVLNEDKQLHAHITIKEKAPTLLELKMYCAKLLPKYMLIDRLQIWSQLPLTRNGKYARKALMAT</sequence>
<evidence type="ECO:0000313" key="4">
    <source>
        <dbReference type="Proteomes" id="UP000660708"/>
    </source>
</evidence>
<dbReference type="AlphaFoldDB" id="A0A8I0MU27"/>
<dbReference type="InterPro" id="IPR025110">
    <property type="entry name" value="AMP-bd_C"/>
</dbReference>
<dbReference type="Gene3D" id="3.40.50.12780">
    <property type="entry name" value="N-terminal domain of ligase-like"/>
    <property type="match status" value="1"/>
</dbReference>
<dbReference type="GO" id="GO:0031177">
    <property type="term" value="F:phosphopantetheine binding"/>
    <property type="evidence" value="ECO:0007669"/>
    <property type="project" value="TreeGrafter"/>
</dbReference>
<dbReference type="Gene3D" id="3.30.300.30">
    <property type="match status" value="1"/>
</dbReference>
<dbReference type="Proteomes" id="UP000660708">
    <property type="component" value="Unassembled WGS sequence"/>
</dbReference>
<protein>
    <recommendedName>
        <fullName evidence="5">D-alanine--poly(Phosphoribitol) ligase</fullName>
    </recommendedName>
</protein>
<dbReference type="InterPro" id="IPR000873">
    <property type="entry name" value="AMP-dep_synth/lig_dom"/>
</dbReference>
<dbReference type="GO" id="GO:0043041">
    <property type="term" value="P:amino acid activation for nonribosomal peptide biosynthetic process"/>
    <property type="evidence" value="ECO:0007669"/>
    <property type="project" value="TreeGrafter"/>
</dbReference>
<feature type="domain" description="AMP-binding enzyme C-terminal" evidence="2">
    <location>
        <begin position="419"/>
        <end position="489"/>
    </location>
</feature>
<reference evidence="3 4" key="1">
    <citation type="submission" date="2015-06" db="EMBL/GenBank/DDBJ databases">
        <title>Genome sequence of Pseudoalteromonas peptidolytica.</title>
        <authorList>
            <person name="Xie B.-B."/>
            <person name="Rong J.-C."/>
            <person name="Qin Q.-L."/>
            <person name="Zhang Y.-Z."/>
        </authorList>
    </citation>
    <scope>NUCLEOTIDE SEQUENCE [LARGE SCALE GENOMIC DNA]</scope>
    <source>
        <strain evidence="3 4">F12-50-A1</strain>
    </source>
</reference>
<dbReference type="SUPFAM" id="SSF56801">
    <property type="entry name" value="Acetyl-CoA synthetase-like"/>
    <property type="match status" value="1"/>
</dbReference>
<accession>A0A8I0MU27</accession>
<dbReference type="GO" id="GO:0044550">
    <property type="term" value="P:secondary metabolite biosynthetic process"/>
    <property type="evidence" value="ECO:0007669"/>
    <property type="project" value="TreeGrafter"/>
</dbReference>
<dbReference type="InterPro" id="IPR042099">
    <property type="entry name" value="ANL_N_sf"/>
</dbReference>
<dbReference type="RefSeq" id="WP_147389323.1">
    <property type="nucleotide sequence ID" value="NZ_AQHF01000020.1"/>
</dbReference>
<dbReference type="PANTHER" id="PTHR45527:SF1">
    <property type="entry name" value="FATTY ACID SYNTHASE"/>
    <property type="match status" value="1"/>
</dbReference>
<dbReference type="GO" id="GO:0005737">
    <property type="term" value="C:cytoplasm"/>
    <property type="evidence" value="ECO:0007669"/>
    <property type="project" value="TreeGrafter"/>
</dbReference>
<keyword evidence="4" id="KW-1185">Reference proteome</keyword>
<proteinExistence type="predicted"/>
<evidence type="ECO:0000313" key="3">
    <source>
        <dbReference type="EMBL" id="MBE0345875.1"/>
    </source>
</evidence>
<dbReference type="InterPro" id="IPR020845">
    <property type="entry name" value="AMP-binding_CS"/>
</dbReference>
<dbReference type="PANTHER" id="PTHR45527">
    <property type="entry name" value="NONRIBOSOMAL PEPTIDE SYNTHETASE"/>
    <property type="match status" value="1"/>
</dbReference>
<dbReference type="EMBL" id="AQHF01000020">
    <property type="protein sequence ID" value="MBE0345875.1"/>
    <property type="molecule type" value="Genomic_DNA"/>
</dbReference>
<evidence type="ECO:0000259" key="1">
    <source>
        <dbReference type="Pfam" id="PF00501"/>
    </source>
</evidence>
<dbReference type="Pfam" id="PF13193">
    <property type="entry name" value="AMP-binding_C"/>
    <property type="match status" value="1"/>
</dbReference>
<evidence type="ECO:0008006" key="5">
    <source>
        <dbReference type="Google" id="ProtNLM"/>
    </source>
</evidence>
<comment type="caution">
    <text evidence="3">The sequence shown here is derived from an EMBL/GenBank/DDBJ whole genome shotgun (WGS) entry which is preliminary data.</text>
</comment>
<dbReference type="InterPro" id="IPR010071">
    <property type="entry name" value="AA_adenyl_dom"/>
</dbReference>
<name>A0A8I0MU27_9GAMM</name>
<dbReference type="InterPro" id="IPR045851">
    <property type="entry name" value="AMP-bd_C_sf"/>
</dbReference>
<feature type="domain" description="AMP-dependent synthetase/ligase" evidence="1">
    <location>
        <begin position="19"/>
        <end position="374"/>
    </location>
</feature>
<gene>
    <name evidence="3" type="ORF">PPEP_a0847</name>
</gene>
<dbReference type="Pfam" id="PF00501">
    <property type="entry name" value="AMP-binding"/>
    <property type="match status" value="1"/>
</dbReference>